<evidence type="ECO:0000313" key="2">
    <source>
        <dbReference type="Proteomes" id="UP001595834"/>
    </source>
</evidence>
<gene>
    <name evidence="1" type="ORF">ACFPFX_05615</name>
</gene>
<proteinExistence type="predicted"/>
<dbReference type="Proteomes" id="UP001595834">
    <property type="component" value="Unassembled WGS sequence"/>
</dbReference>
<organism evidence="1 2">
    <name type="scientific">Streptomyces mauvecolor</name>
    <dbReference type="NCBI Taxonomy" id="58345"/>
    <lineage>
        <taxon>Bacteria</taxon>
        <taxon>Bacillati</taxon>
        <taxon>Actinomycetota</taxon>
        <taxon>Actinomycetes</taxon>
        <taxon>Kitasatosporales</taxon>
        <taxon>Streptomycetaceae</taxon>
        <taxon>Streptomyces</taxon>
    </lineage>
</organism>
<reference evidence="2" key="1">
    <citation type="journal article" date="2019" name="Int. J. Syst. Evol. Microbiol.">
        <title>The Global Catalogue of Microorganisms (GCM) 10K type strain sequencing project: providing services to taxonomists for standard genome sequencing and annotation.</title>
        <authorList>
            <consortium name="The Broad Institute Genomics Platform"/>
            <consortium name="The Broad Institute Genome Sequencing Center for Infectious Disease"/>
            <person name="Wu L."/>
            <person name="Ma J."/>
        </authorList>
    </citation>
    <scope>NUCLEOTIDE SEQUENCE [LARGE SCALE GENOMIC DNA]</scope>
    <source>
        <strain evidence="2">CCM 7224</strain>
    </source>
</reference>
<protein>
    <submittedName>
        <fullName evidence="1">Uncharacterized protein</fullName>
    </submittedName>
</protein>
<dbReference type="EMBL" id="JBHSIZ010000006">
    <property type="protein sequence ID" value="MFC4955776.1"/>
    <property type="molecule type" value="Genomic_DNA"/>
</dbReference>
<sequence length="294" mass="33493">MTSTTPGKYADFEGLREQALALRREGLSRRQIRDRLFVRSEALLTRLLEGEPPPEWTKRPNAKDGKRLRARELRQQGLTYAEIQEQLQVSKSSISAWVRDLPKPAPRWTHVERMQRLDAAHTAFRHERDAERASLTEGATREIGDLSDRELLLVGAALYWAEGTKDKAYARRECLTFINSDPHMIRLYVRWLGLLGVEAHRLRCTLHVHASSDVDELTRFWSGITGVPEDAFLKPSIKRHTSTRLNRGQGYRGCLRVSVTGSARLYRQVEGWWRGMAAWATSQDDVAPTPPGAA</sequence>
<evidence type="ECO:0000313" key="1">
    <source>
        <dbReference type="EMBL" id="MFC4955776.1"/>
    </source>
</evidence>
<dbReference type="RefSeq" id="WP_344376334.1">
    <property type="nucleotide sequence ID" value="NZ_BAAASQ010000013.1"/>
</dbReference>
<name>A0ABV9UGE6_9ACTN</name>
<accession>A0ABV9UGE6</accession>
<comment type="caution">
    <text evidence="1">The sequence shown here is derived from an EMBL/GenBank/DDBJ whole genome shotgun (WGS) entry which is preliminary data.</text>
</comment>
<keyword evidence="2" id="KW-1185">Reference proteome</keyword>